<protein>
    <submittedName>
        <fullName evidence="2">Uncharacterized protein</fullName>
    </submittedName>
</protein>
<feature type="region of interest" description="Disordered" evidence="1">
    <location>
        <begin position="1"/>
        <end position="75"/>
    </location>
</feature>
<reference evidence="2" key="1">
    <citation type="submission" date="2014-12" db="EMBL/GenBank/DDBJ databases">
        <title>Insight into the proteome of Arion vulgaris.</title>
        <authorList>
            <person name="Aradska J."/>
            <person name="Bulat T."/>
            <person name="Smidak R."/>
            <person name="Sarate P."/>
            <person name="Gangsoo J."/>
            <person name="Sialana F."/>
            <person name="Bilban M."/>
            <person name="Lubec G."/>
        </authorList>
    </citation>
    <scope>NUCLEOTIDE SEQUENCE</scope>
    <source>
        <tissue evidence="2">Skin</tissue>
    </source>
</reference>
<feature type="compositionally biased region" description="Low complexity" evidence="1">
    <location>
        <begin position="30"/>
        <end position="48"/>
    </location>
</feature>
<organism evidence="2">
    <name type="scientific">Arion vulgaris</name>
    <dbReference type="NCBI Taxonomy" id="1028688"/>
    <lineage>
        <taxon>Eukaryota</taxon>
        <taxon>Metazoa</taxon>
        <taxon>Spiralia</taxon>
        <taxon>Lophotrochozoa</taxon>
        <taxon>Mollusca</taxon>
        <taxon>Gastropoda</taxon>
        <taxon>Heterobranchia</taxon>
        <taxon>Euthyneura</taxon>
        <taxon>Panpulmonata</taxon>
        <taxon>Eupulmonata</taxon>
        <taxon>Stylommatophora</taxon>
        <taxon>Helicina</taxon>
        <taxon>Arionoidea</taxon>
        <taxon>Arionidae</taxon>
        <taxon>Arion</taxon>
    </lineage>
</organism>
<dbReference type="AlphaFoldDB" id="A0A0B6ZI89"/>
<feature type="non-terminal residue" evidence="2">
    <location>
        <position position="159"/>
    </location>
</feature>
<dbReference type="EMBL" id="HACG01021232">
    <property type="protein sequence ID" value="CEK68097.1"/>
    <property type="molecule type" value="Transcribed_RNA"/>
</dbReference>
<sequence>KLDKSMEKSKKNKTAHNDSSSNLKKKSPSKKSSTPNVKTVSDAVVVSDSDSENGVTNSKLKCTSSLVDTGSDSDVPLYQLVEQTTPKKKKKTNENVGVIDEGIPLSKVIHSTPKKSTPKKLVNGDASKKNSPAKSQKKSEKSGTKKANGLIKKKQEIGR</sequence>
<feature type="region of interest" description="Disordered" evidence="1">
    <location>
        <begin position="107"/>
        <end position="159"/>
    </location>
</feature>
<accession>A0A0B6ZI89</accession>
<evidence type="ECO:0000256" key="1">
    <source>
        <dbReference type="SAM" id="MobiDB-lite"/>
    </source>
</evidence>
<name>A0A0B6ZI89_9EUPU</name>
<proteinExistence type="predicted"/>
<feature type="compositionally biased region" description="Polar residues" evidence="1">
    <location>
        <begin position="52"/>
        <end position="72"/>
    </location>
</feature>
<evidence type="ECO:0000313" key="2">
    <source>
        <dbReference type="EMBL" id="CEK68097.1"/>
    </source>
</evidence>
<gene>
    <name evidence="2" type="primary">ORF65044</name>
</gene>
<feature type="non-terminal residue" evidence="2">
    <location>
        <position position="1"/>
    </location>
</feature>